<evidence type="ECO:0000259" key="1">
    <source>
        <dbReference type="Pfam" id="PF07693"/>
    </source>
</evidence>
<sequence length="721" mass="84956">MKQNTKLKTDKYTELWVEGNDELGTNFFAEELCEFILNYDETESIVIGVCGDWGSGKTSIIKSTLNYIEKQQDNPYESRIEMLTNYFNKIFRKHESFDYIDEYIVIEFNPWNFSNQDQLLSQFFKEMAVKLGNTNYGDLKAIAQKIKLYASFFESASMGFSLVKAVKNFSMALEDYSNYKLNDLDKLKEELNTALKKQNRKIIIFIDDIDRLNKVEIRQIFQLVKSLADFPNTIYLLAFDKEIVINSLENIQKDLDGDLNKNNGSKYLEKIVQVILEIPKVSQSKISSILDSQLKNFTKNKKWDEELWSYHQRIGIKYFFRNIRDINRYYNTLLFNFKLLKDEVDIVDLFTITAFQVFIPEVYNAIRNNKDIFAGDSSDLLNSIYEDQQKKAEYQKFIENITQKRTDKISEENLMKLLKAMFPKVRSIYEDKDHQDVLNKYNNTYNKIYKLDMFDTYFRFSVPNEELSHKEFNDLIENSSKPQLFTNNLSNLINNQKIYKFFELVKYSDLDIPNENIKTIIIAIFNLSDSIYLNGDFGTEDSLYEVLTHLSSVLKKEDRFETFRNAIKISETLYGPVNIINTIDNFLDPESEDEFFSIKEINSFKQECAKKIKIWAEDNNLMKTEVPLFLLECWAEWGKKKDVQEFMNNLDEDNLLKIILYLSHRSMVLEDAVKTSLEIMKNIMDLNVLQKKLEKIITNPLVVDEKVRLFIKSLINSINNK</sequence>
<gene>
    <name evidence="2" type="ORF">ISP06_01575</name>
</gene>
<dbReference type="Pfam" id="PF07693">
    <property type="entry name" value="KAP_NTPase"/>
    <property type="match status" value="1"/>
</dbReference>
<dbReference type="Proteomes" id="UP000606900">
    <property type="component" value="Unassembled WGS sequence"/>
</dbReference>
<proteinExistence type="predicted"/>
<protein>
    <recommendedName>
        <fullName evidence="1">KAP NTPase domain-containing protein</fullName>
    </recommendedName>
</protein>
<evidence type="ECO:0000313" key="2">
    <source>
        <dbReference type="EMBL" id="MBF4474149.1"/>
    </source>
</evidence>
<dbReference type="InterPro" id="IPR052754">
    <property type="entry name" value="NTPase_KAP_P-loop"/>
</dbReference>
<evidence type="ECO:0000313" key="3">
    <source>
        <dbReference type="Proteomes" id="UP000606900"/>
    </source>
</evidence>
<feature type="domain" description="KAP NTPase" evidence="1">
    <location>
        <begin position="28"/>
        <end position="333"/>
    </location>
</feature>
<dbReference type="EMBL" id="JADIIL010000007">
    <property type="protein sequence ID" value="MBF4474149.1"/>
    <property type="molecule type" value="Genomic_DNA"/>
</dbReference>
<dbReference type="InterPro" id="IPR011646">
    <property type="entry name" value="KAP_P-loop"/>
</dbReference>
<dbReference type="PANTHER" id="PTHR22674">
    <property type="entry name" value="NTPASE, KAP FAMILY P-LOOP DOMAIN-CONTAINING 1"/>
    <property type="match status" value="1"/>
</dbReference>
<dbReference type="InterPro" id="IPR027417">
    <property type="entry name" value="P-loop_NTPase"/>
</dbReference>
<reference evidence="2" key="1">
    <citation type="submission" date="2020-10" db="EMBL/GenBank/DDBJ databases">
        <title>Dehalococcoides mccartyi of a TCE/Cr reducing biochatode.</title>
        <authorList>
            <person name="Matturro B."/>
        </authorList>
    </citation>
    <scope>NUCLEOTIDE SEQUENCE</scope>
    <source>
        <strain evidence="2">Bin2</strain>
    </source>
</reference>
<organism evidence="2 3">
    <name type="scientific">Methanobacterium formicicum</name>
    <dbReference type="NCBI Taxonomy" id="2162"/>
    <lineage>
        <taxon>Archaea</taxon>
        <taxon>Methanobacteriati</taxon>
        <taxon>Methanobacteriota</taxon>
        <taxon>Methanomada group</taxon>
        <taxon>Methanobacteria</taxon>
        <taxon>Methanobacteriales</taxon>
        <taxon>Methanobacteriaceae</taxon>
        <taxon>Methanobacterium</taxon>
    </lineage>
</organism>
<dbReference type="SUPFAM" id="SSF52540">
    <property type="entry name" value="P-loop containing nucleoside triphosphate hydrolases"/>
    <property type="match status" value="1"/>
</dbReference>
<accession>A0A843AHB2</accession>
<comment type="caution">
    <text evidence="2">The sequence shown here is derived from an EMBL/GenBank/DDBJ whole genome shotgun (WGS) entry which is preliminary data.</text>
</comment>
<dbReference type="PANTHER" id="PTHR22674:SF6">
    <property type="entry name" value="NTPASE KAP FAMILY P-LOOP DOMAIN-CONTAINING PROTEIN 1"/>
    <property type="match status" value="1"/>
</dbReference>
<dbReference type="Gene3D" id="3.40.50.300">
    <property type="entry name" value="P-loop containing nucleotide triphosphate hydrolases"/>
    <property type="match status" value="1"/>
</dbReference>
<dbReference type="AlphaFoldDB" id="A0A843AHB2"/>
<name>A0A843AHB2_METFO</name>
<dbReference type="RefSeq" id="WP_276698158.1">
    <property type="nucleotide sequence ID" value="NZ_JADIIL010000007.1"/>
</dbReference>